<accession>A0A8X7CAB8</accession>
<sequence length="87" mass="9563">MRLWRSSGSSQGLPPLKQCQPSRIIELSKRSCIGVCRRDRPCGELPSLAPQTPVAIVTMKLNGINFSKLGAGKLKFVKKTLLRVPFA</sequence>
<proteinExistence type="predicted"/>
<name>A0A8X7CAB8_9ARAC</name>
<dbReference type="AlphaFoldDB" id="A0A8X7CAB8"/>
<keyword evidence="2" id="KW-1185">Reference proteome</keyword>
<comment type="caution">
    <text evidence="1">The sequence shown here is derived from an EMBL/GenBank/DDBJ whole genome shotgun (WGS) entry which is preliminary data.</text>
</comment>
<gene>
    <name evidence="1" type="ORF">TNIN_363371</name>
</gene>
<evidence type="ECO:0000313" key="2">
    <source>
        <dbReference type="Proteomes" id="UP000886998"/>
    </source>
</evidence>
<protein>
    <submittedName>
        <fullName evidence="1">Uncharacterized protein</fullName>
    </submittedName>
</protein>
<dbReference type="EMBL" id="BMAV01012670">
    <property type="protein sequence ID" value="GFY59523.1"/>
    <property type="molecule type" value="Genomic_DNA"/>
</dbReference>
<evidence type="ECO:0000313" key="1">
    <source>
        <dbReference type="EMBL" id="GFY59523.1"/>
    </source>
</evidence>
<organism evidence="1 2">
    <name type="scientific">Trichonephila inaurata madagascariensis</name>
    <dbReference type="NCBI Taxonomy" id="2747483"/>
    <lineage>
        <taxon>Eukaryota</taxon>
        <taxon>Metazoa</taxon>
        <taxon>Ecdysozoa</taxon>
        <taxon>Arthropoda</taxon>
        <taxon>Chelicerata</taxon>
        <taxon>Arachnida</taxon>
        <taxon>Araneae</taxon>
        <taxon>Araneomorphae</taxon>
        <taxon>Entelegynae</taxon>
        <taxon>Araneoidea</taxon>
        <taxon>Nephilidae</taxon>
        <taxon>Trichonephila</taxon>
        <taxon>Trichonephila inaurata</taxon>
    </lineage>
</organism>
<reference evidence="1" key="1">
    <citation type="submission" date="2020-08" db="EMBL/GenBank/DDBJ databases">
        <title>Multicomponent nature underlies the extraordinary mechanical properties of spider dragline silk.</title>
        <authorList>
            <person name="Kono N."/>
            <person name="Nakamura H."/>
            <person name="Mori M."/>
            <person name="Yoshida Y."/>
            <person name="Ohtoshi R."/>
            <person name="Malay A.D."/>
            <person name="Moran D.A.P."/>
            <person name="Tomita M."/>
            <person name="Numata K."/>
            <person name="Arakawa K."/>
        </authorList>
    </citation>
    <scope>NUCLEOTIDE SEQUENCE</scope>
</reference>
<dbReference type="Proteomes" id="UP000886998">
    <property type="component" value="Unassembled WGS sequence"/>
</dbReference>